<evidence type="ECO:0000256" key="1">
    <source>
        <dbReference type="ARBA" id="ARBA00022884"/>
    </source>
</evidence>
<dbReference type="Proteomes" id="UP001153076">
    <property type="component" value="Unassembled WGS sequence"/>
</dbReference>
<evidence type="ECO:0000313" key="6">
    <source>
        <dbReference type="Proteomes" id="UP001153076"/>
    </source>
</evidence>
<dbReference type="InterPro" id="IPR006630">
    <property type="entry name" value="La_HTH"/>
</dbReference>
<dbReference type="GO" id="GO:0005737">
    <property type="term" value="C:cytoplasm"/>
    <property type="evidence" value="ECO:0007669"/>
    <property type="project" value="UniProtKB-ARBA"/>
</dbReference>
<comment type="caution">
    <text evidence="5">The sequence shown here is derived from an EMBL/GenBank/DDBJ whole genome shotgun (WGS) entry which is preliminary data.</text>
</comment>
<gene>
    <name evidence="5" type="ORF">Cgig2_019570</name>
</gene>
<feature type="compositionally biased region" description="Low complexity" evidence="3">
    <location>
        <begin position="9"/>
        <end position="24"/>
    </location>
</feature>
<reference evidence="5" key="1">
    <citation type="submission" date="2022-04" db="EMBL/GenBank/DDBJ databases">
        <title>Carnegiea gigantea Genome sequencing and assembly v2.</title>
        <authorList>
            <person name="Copetti D."/>
            <person name="Sanderson M.J."/>
            <person name="Burquez A."/>
            <person name="Wojciechowski M.F."/>
        </authorList>
    </citation>
    <scope>NUCLEOTIDE SEQUENCE</scope>
    <source>
        <strain evidence="5">SGP5-SGP5p</strain>
        <tissue evidence="5">Aerial part</tissue>
    </source>
</reference>
<dbReference type="EMBL" id="JAKOGI010000115">
    <property type="protein sequence ID" value="KAJ8443588.1"/>
    <property type="molecule type" value="Genomic_DNA"/>
</dbReference>
<dbReference type="AlphaFoldDB" id="A0A9Q1KHT6"/>
<dbReference type="PANTHER" id="PTHR22792">
    <property type="entry name" value="LUPUS LA PROTEIN-RELATED"/>
    <property type="match status" value="1"/>
</dbReference>
<sequence>MAGVENTNSSTVAAAAAASPVATPGSPPRKRIVGVSPSAGDQSAVENSDDNAGNKKPAAWSKKPSPESEGGPVVMGAELWPALSESTKASPKLSPSNSSMNIPDLGSASAPPPPQKPMISNVNHNVTASHGRPTRQKSMNRDGGGNAQDNGGIAHQPSLNYNSSVKNSSGGGSESSGRDNMPNHGYGELGARNPSGDHPHPRSSFRRGNGGPHPRGDGSHQNYGARHGDQDRGSHDWNHQRNFNGRDASLQPRASPRGFVRPALGSAPFVHPGGPAPMRPFMNPMAMPGARLTNLYVSDMPMIYFPPGMPFIAPIPPPMYFPMPDPQLQAKIVSQIDYYFSTENLIKDTFLRQNMDKDGWVAISLIASFKKVMQLTDNIQLILDAVRSNSAIVEVKGDKIRRRNDYMRWIMPSSVEFSTGSGTPSPKPPGIFLK</sequence>
<dbReference type="OrthoDB" id="340227at2759"/>
<dbReference type="Pfam" id="PF05383">
    <property type="entry name" value="La"/>
    <property type="match status" value="1"/>
</dbReference>
<feature type="compositionally biased region" description="Polar residues" evidence="3">
    <location>
        <begin position="118"/>
        <end position="128"/>
    </location>
</feature>
<accession>A0A9Q1KHT6</accession>
<evidence type="ECO:0000256" key="3">
    <source>
        <dbReference type="SAM" id="MobiDB-lite"/>
    </source>
</evidence>
<feature type="region of interest" description="Disordered" evidence="3">
    <location>
        <begin position="1"/>
        <end position="261"/>
    </location>
</feature>
<dbReference type="SUPFAM" id="SSF46785">
    <property type="entry name" value="Winged helix' DNA-binding domain"/>
    <property type="match status" value="1"/>
</dbReference>
<keyword evidence="6" id="KW-1185">Reference proteome</keyword>
<proteinExistence type="predicted"/>
<dbReference type="Gene3D" id="1.10.10.10">
    <property type="entry name" value="Winged helix-like DNA-binding domain superfamily/Winged helix DNA-binding domain"/>
    <property type="match status" value="1"/>
</dbReference>
<dbReference type="InterPro" id="IPR045180">
    <property type="entry name" value="La_dom_prot"/>
</dbReference>
<dbReference type="SMART" id="SM00715">
    <property type="entry name" value="LA"/>
    <property type="match status" value="1"/>
</dbReference>
<dbReference type="PROSITE" id="PS50961">
    <property type="entry name" value="HTH_LA"/>
    <property type="match status" value="1"/>
</dbReference>
<dbReference type="InterPro" id="IPR036388">
    <property type="entry name" value="WH-like_DNA-bd_sf"/>
</dbReference>
<dbReference type="InterPro" id="IPR036390">
    <property type="entry name" value="WH_DNA-bd_sf"/>
</dbReference>
<feature type="compositionally biased region" description="Polar residues" evidence="3">
    <location>
        <begin position="84"/>
        <end position="101"/>
    </location>
</feature>
<keyword evidence="1 2" id="KW-0694">RNA-binding</keyword>
<dbReference type="CDD" id="cd07323">
    <property type="entry name" value="LAM"/>
    <property type="match status" value="1"/>
</dbReference>
<organism evidence="5 6">
    <name type="scientific">Carnegiea gigantea</name>
    <dbReference type="NCBI Taxonomy" id="171969"/>
    <lineage>
        <taxon>Eukaryota</taxon>
        <taxon>Viridiplantae</taxon>
        <taxon>Streptophyta</taxon>
        <taxon>Embryophyta</taxon>
        <taxon>Tracheophyta</taxon>
        <taxon>Spermatophyta</taxon>
        <taxon>Magnoliopsida</taxon>
        <taxon>eudicotyledons</taxon>
        <taxon>Gunneridae</taxon>
        <taxon>Pentapetalae</taxon>
        <taxon>Caryophyllales</taxon>
        <taxon>Cactineae</taxon>
        <taxon>Cactaceae</taxon>
        <taxon>Cactoideae</taxon>
        <taxon>Echinocereeae</taxon>
        <taxon>Carnegiea</taxon>
    </lineage>
</organism>
<evidence type="ECO:0000313" key="5">
    <source>
        <dbReference type="EMBL" id="KAJ8443588.1"/>
    </source>
</evidence>
<protein>
    <recommendedName>
        <fullName evidence="4">HTH La-type RNA-binding domain-containing protein</fullName>
    </recommendedName>
</protein>
<name>A0A9Q1KHT6_9CARY</name>
<dbReference type="PANTHER" id="PTHR22792:SF132">
    <property type="entry name" value="LA-RELATED PROTEIN 1"/>
    <property type="match status" value="1"/>
</dbReference>
<dbReference type="GO" id="GO:0003723">
    <property type="term" value="F:RNA binding"/>
    <property type="evidence" value="ECO:0007669"/>
    <property type="project" value="UniProtKB-UniRule"/>
</dbReference>
<feature type="domain" description="HTH La-type RNA-binding" evidence="4">
    <location>
        <begin position="322"/>
        <end position="412"/>
    </location>
</feature>
<evidence type="ECO:0000259" key="4">
    <source>
        <dbReference type="PROSITE" id="PS50961"/>
    </source>
</evidence>
<feature type="compositionally biased region" description="Basic and acidic residues" evidence="3">
    <location>
        <begin position="226"/>
        <end position="239"/>
    </location>
</feature>
<evidence type="ECO:0000256" key="2">
    <source>
        <dbReference type="PROSITE-ProRule" id="PRU00332"/>
    </source>
</evidence>